<dbReference type="AlphaFoldDB" id="A0A645BRP9"/>
<accession>A0A645BRP9</accession>
<comment type="caution">
    <text evidence="1">The sequence shown here is derived from an EMBL/GenBank/DDBJ whole genome shotgun (WGS) entry which is preliminary data.</text>
</comment>
<organism evidence="1">
    <name type="scientific">bioreactor metagenome</name>
    <dbReference type="NCBI Taxonomy" id="1076179"/>
    <lineage>
        <taxon>unclassified sequences</taxon>
        <taxon>metagenomes</taxon>
        <taxon>ecological metagenomes</taxon>
    </lineage>
</organism>
<gene>
    <name evidence="1" type="ORF">SDC9_112807</name>
</gene>
<sequence>MERQERDLVGCDGGIAPHLDQISDPVGAHCCVRVAVGDGIEDVAGSVRQLPVGAHPSEEIAHVGHESGGAHRLAVDRDGEGRVHKVEDLAEESQLTHARAVMRVALGIGDDHVQREADGLLLGKAYAEPVGDHVQCPPPHHQVVRVEVRHLPGKGVLDLHPVGMALDCEAEMVGNSQDEALGQRDRQTSGSLFTHLDRHVEMLGRDPRQQRGEPLDRLGGGLEEDALHLVRGQDVAVLGAEADARPHGDHLLAVPFGEHRIVVQGPHQDHSDLLSFHFHLTFFRLFRSAGRRPGHFRAHARTLINGSPAATRPVAMVSMPAVRALLVIITAVMGL</sequence>
<evidence type="ECO:0000313" key="1">
    <source>
        <dbReference type="EMBL" id="MPM65903.1"/>
    </source>
</evidence>
<name>A0A645BRP9_9ZZZZ</name>
<dbReference type="EMBL" id="VSSQ01020779">
    <property type="protein sequence ID" value="MPM65903.1"/>
    <property type="molecule type" value="Genomic_DNA"/>
</dbReference>
<protein>
    <submittedName>
        <fullName evidence="1">Uncharacterized protein</fullName>
    </submittedName>
</protein>
<reference evidence="1" key="1">
    <citation type="submission" date="2019-08" db="EMBL/GenBank/DDBJ databases">
        <authorList>
            <person name="Kucharzyk K."/>
            <person name="Murdoch R.W."/>
            <person name="Higgins S."/>
            <person name="Loffler F."/>
        </authorList>
    </citation>
    <scope>NUCLEOTIDE SEQUENCE</scope>
</reference>
<proteinExistence type="predicted"/>